<dbReference type="GO" id="GO:0008982">
    <property type="term" value="F:protein-N(PI)-phosphohistidine-sugar phosphotransferase activity"/>
    <property type="evidence" value="ECO:0007669"/>
    <property type="project" value="InterPro"/>
</dbReference>
<feature type="region of interest" description="Disordered" evidence="9">
    <location>
        <begin position="398"/>
        <end position="427"/>
    </location>
</feature>
<dbReference type="InterPro" id="IPR050429">
    <property type="entry name" value="PTS_Glucose_EIICBA"/>
</dbReference>
<comment type="subcellular location">
    <subcellularLocation>
        <location evidence="1">Cell membrane</location>
        <topology evidence="1">Multi-pass membrane protein</topology>
    </subcellularLocation>
</comment>
<evidence type="ECO:0000256" key="7">
    <source>
        <dbReference type="ARBA" id="ARBA00022989"/>
    </source>
</evidence>
<feature type="transmembrane region" description="Helical" evidence="10">
    <location>
        <begin position="255"/>
        <end position="276"/>
    </location>
</feature>
<keyword evidence="8 10" id="KW-0472">Membrane</keyword>
<keyword evidence="7 10" id="KW-1133">Transmembrane helix</keyword>
<dbReference type="PANTHER" id="PTHR30009:SF4">
    <property type="entry name" value="PTS SYSTEM N-ACETYLGLUCOSAMINE-SPECIFIC EIICBA COMPONENT"/>
    <property type="match status" value="1"/>
</dbReference>
<dbReference type="GO" id="GO:0015764">
    <property type="term" value="P:N-acetylglucosamine transport"/>
    <property type="evidence" value="ECO:0007669"/>
    <property type="project" value="TreeGrafter"/>
</dbReference>
<feature type="transmembrane region" description="Helical" evidence="10">
    <location>
        <begin position="132"/>
        <end position="151"/>
    </location>
</feature>
<evidence type="ECO:0000256" key="8">
    <source>
        <dbReference type="ARBA" id="ARBA00023136"/>
    </source>
</evidence>
<evidence type="ECO:0000256" key="5">
    <source>
        <dbReference type="ARBA" id="ARBA00022683"/>
    </source>
</evidence>
<keyword evidence="4" id="KW-0762">Sugar transport</keyword>
<evidence type="ECO:0000256" key="2">
    <source>
        <dbReference type="ARBA" id="ARBA00022448"/>
    </source>
</evidence>
<dbReference type="Pfam" id="PF02378">
    <property type="entry name" value="PTS_EIIC"/>
    <property type="match status" value="1"/>
</dbReference>
<sequence>MSTTSESGAKGQRKGMAGLQRFGRSLMLPIATLPAAALLLRFGQADMLGEDGLGWNKIAEVLAAAGGGLFNFLPLLFAVGIAVGFARKGDGSTGVAAVVGWVVFNQVVQVFAPISELEGFEEGAGWWLNPLKWPYSVLGGIVVGLVTAVLWQRFHRIKLPPYLAFFGGRRFVPIINSFVLLLIGVVFGLIFPVIDAGMQNLGEAVTGAPIVGGGIYGMLNRLLIPVGLHQLLNVPVWFIFDGGDINNFFDGDPNAGAFMTGFFPIFMFALPAAALAIWHTSRPSQKKVVGGIMFSAALTAFLTGVTEPLEFAFMFVAFPLYILHAVLTGLSLALVNALDIHLGFGFSAGAIDFLLNMRAEAASNAWLLIPIGLVYAVIYYFLFRFVITKWNLRTPGREDDEEITAAETPEDPKAADKNTKDDAAPRA</sequence>
<evidence type="ECO:0000313" key="12">
    <source>
        <dbReference type="EMBL" id="TQI93970.1"/>
    </source>
</evidence>
<feature type="transmembrane region" description="Helical" evidence="10">
    <location>
        <begin position="93"/>
        <end position="112"/>
    </location>
</feature>
<keyword evidence="2" id="KW-0813">Transport</keyword>
<evidence type="ECO:0000256" key="9">
    <source>
        <dbReference type="SAM" id="MobiDB-lite"/>
    </source>
</evidence>
<dbReference type="PROSITE" id="PS51103">
    <property type="entry name" value="PTS_EIIC_TYPE_1"/>
    <property type="match status" value="1"/>
</dbReference>
<accession>A0A542CT58</accession>
<feature type="domain" description="PTS EIIC type-1" evidence="11">
    <location>
        <begin position="13"/>
        <end position="399"/>
    </location>
</feature>
<evidence type="ECO:0000313" key="13">
    <source>
        <dbReference type="Proteomes" id="UP000320876"/>
    </source>
</evidence>
<name>A0A542CT58_AMYCI</name>
<dbReference type="Proteomes" id="UP000320876">
    <property type="component" value="Unassembled WGS sequence"/>
</dbReference>
<keyword evidence="3" id="KW-1003">Cell membrane</keyword>
<proteinExistence type="predicted"/>
<feature type="transmembrane region" description="Helical" evidence="10">
    <location>
        <begin position="311"/>
        <end position="335"/>
    </location>
</feature>
<dbReference type="PANTHER" id="PTHR30009">
    <property type="entry name" value="CYTOCHROME C-TYPE SYNTHESIS PROTEIN AND PTS TRANSMEMBRANE COMPONENT"/>
    <property type="match status" value="1"/>
</dbReference>
<evidence type="ECO:0000256" key="10">
    <source>
        <dbReference type="SAM" id="Phobius"/>
    </source>
</evidence>
<feature type="transmembrane region" description="Helical" evidence="10">
    <location>
        <begin position="61"/>
        <end position="86"/>
    </location>
</feature>
<keyword evidence="5" id="KW-0598">Phosphotransferase system</keyword>
<evidence type="ECO:0000256" key="4">
    <source>
        <dbReference type="ARBA" id="ARBA00022597"/>
    </source>
</evidence>
<evidence type="ECO:0000259" key="11">
    <source>
        <dbReference type="PROSITE" id="PS51103"/>
    </source>
</evidence>
<protein>
    <submittedName>
        <fullName evidence="12">PTS system N-acetylglucosamine-specific IIC component</fullName>
    </submittedName>
</protein>
<comment type="caution">
    <text evidence="12">The sequence shown here is derived from an EMBL/GenBank/DDBJ whole genome shotgun (WGS) entry which is preliminary data.</text>
</comment>
<evidence type="ECO:0000256" key="6">
    <source>
        <dbReference type="ARBA" id="ARBA00022692"/>
    </source>
</evidence>
<dbReference type="InterPro" id="IPR013013">
    <property type="entry name" value="PTS_EIIC_1"/>
</dbReference>
<reference evidence="12 13" key="1">
    <citation type="submission" date="2019-06" db="EMBL/GenBank/DDBJ databases">
        <title>Sequencing the genomes of 1000 actinobacteria strains.</title>
        <authorList>
            <person name="Klenk H.-P."/>
        </authorList>
    </citation>
    <scope>NUCLEOTIDE SEQUENCE [LARGE SCALE GENOMIC DNA]</scope>
    <source>
        <strain evidence="12 13">DSM 45679</strain>
    </source>
</reference>
<dbReference type="InterPro" id="IPR003352">
    <property type="entry name" value="PTS_EIIC"/>
</dbReference>
<evidence type="ECO:0000256" key="1">
    <source>
        <dbReference type="ARBA" id="ARBA00004651"/>
    </source>
</evidence>
<keyword evidence="13" id="KW-1185">Reference proteome</keyword>
<dbReference type="AlphaFoldDB" id="A0A542CT58"/>
<gene>
    <name evidence="12" type="ORF">FB471_6116</name>
</gene>
<evidence type="ECO:0000256" key="3">
    <source>
        <dbReference type="ARBA" id="ARBA00022475"/>
    </source>
</evidence>
<dbReference type="EMBL" id="VFML01000002">
    <property type="protein sequence ID" value="TQI93970.1"/>
    <property type="molecule type" value="Genomic_DNA"/>
</dbReference>
<feature type="transmembrane region" description="Helical" evidence="10">
    <location>
        <begin position="171"/>
        <end position="194"/>
    </location>
</feature>
<feature type="compositionally biased region" description="Basic and acidic residues" evidence="9">
    <location>
        <begin position="410"/>
        <end position="427"/>
    </location>
</feature>
<dbReference type="GO" id="GO:0090563">
    <property type="term" value="F:protein-phosphocysteine-sugar phosphotransferase activity"/>
    <property type="evidence" value="ECO:0007669"/>
    <property type="project" value="TreeGrafter"/>
</dbReference>
<dbReference type="RefSeq" id="WP_142003185.1">
    <property type="nucleotide sequence ID" value="NZ_VFML01000002.1"/>
</dbReference>
<feature type="transmembrane region" description="Helical" evidence="10">
    <location>
        <begin position="365"/>
        <end position="387"/>
    </location>
</feature>
<dbReference type="OrthoDB" id="9797715at2"/>
<dbReference type="GO" id="GO:0005886">
    <property type="term" value="C:plasma membrane"/>
    <property type="evidence" value="ECO:0007669"/>
    <property type="project" value="UniProtKB-SubCell"/>
</dbReference>
<feature type="transmembrane region" description="Helical" evidence="10">
    <location>
        <begin position="288"/>
        <end position="305"/>
    </location>
</feature>
<organism evidence="12 13">
    <name type="scientific">Amycolatopsis cihanbeyliensis</name>
    <dbReference type="NCBI Taxonomy" id="1128664"/>
    <lineage>
        <taxon>Bacteria</taxon>
        <taxon>Bacillati</taxon>
        <taxon>Actinomycetota</taxon>
        <taxon>Actinomycetes</taxon>
        <taxon>Pseudonocardiales</taxon>
        <taxon>Pseudonocardiaceae</taxon>
        <taxon>Amycolatopsis</taxon>
    </lineage>
</organism>
<dbReference type="GO" id="GO:0009401">
    <property type="term" value="P:phosphoenolpyruvate-dependent sugar phosphotransferase system"/>
    <property type="evidence" value="ECO:0007669"/>
    <property type="project" value="UniProtKB-KW"/>
</dbReference>
<keyword evidence="6 10" id="KW-0812">Transmembrane</keyword>